<evidence type="ECO:0000313" key="1">
    <source>
        <dbReference type="EMBL" id="QJD50485.1"/>
    </source>
</evidence>
<accession>A0A6M3SWX5</accession>
<proteinExistence type="predicted"/>
<keyword evidence="2" id="KW-1185">Reference proteome</keyword>
<sequence length="91" mass="9690">MGASESPAEPVARPPWAFMHLRPAARLYGVTKAEIEALIVAREVLAVRILDGQGGLVWAINAHDLDRWARARALSAAAALGVGYYVVAPPC</sequence>
<dbReference type="EMBL" id="MT310860">
    <property type="protein sequence ID" value="QJD50485.1"/>
    <property type="molecule type" value="Genomic_DNA"/>
</dbReference>
<gene>
    <name evidence="1" type="primary">83</name>
    <name evidence="1" type="ORF">SEA_CHRIS_83</name>
</gene>
<evidence type="ECO:0000313" key="2">
    <source>
        <dbReference type="Proteomes" id="UP000501603"/>
    </source>
</evidence>
<evidence type="ECO:0008006" key="3">
    <source>
        <dbReference type="Google" id="ProtNLM"/>
    </source>
</evidence>
<dbReference type="KEGG" id="vg:60324434"/>
<name>A0A6M3SWX5_9CAUD</name>
<reference evidence="1 2" key="1">
    <citation type="submission" date="2020-04" db="EMBL/GenBank/DDBJ databases">
        <authorList>
            <person name="Davenport L."/>
            <person name="Mcconahy L."/>
            <person name="Chen A."/>
            <person name="Cottrell A."/>
            <person name="Drouin R."/>
            <person name="Erdman M."/>
            <person name="Goranson S."/>
            <person name="Harrington A."/>
            <person name="Hecht A."/>
            <person name="Ramos M."/>
            <person name="Schutt J."/>
            <person name="Hayes S.G."/>
            <person name="Haydock J."/>
            <person name="Ettinger A.-S.H."/>
            <person name="Anders K.R."/>
            <person name="Garlena R.A."/>
            <person name="Russell D.A."/>
            <person name="Pope W.H."/>
            <person name="Jacobs-Sera D."/>
            <person name="Hatfull G.F."/>
        </authorList>
    </citation>
    <scope>NUCLEOTIDE SEQUENCE [LARGE SCALE GENOMIC DNA]</scope>
</reference>
<protein>
    <recommendedName>
        <fullName evidence="3">Helix-turn-helix DNA binding domain protein</fullName>
    </recommendedName>
</protein>
<organism evidence="1 2">
    <name type="scientific">Mycobacterium phage Chris</name>
    <dbReference type="NCBI Taxonomy" id="2725626"/>
    <lineage>
        <taxon>Viruses</taxon>
        <taxon>Duplodnaviria</taxon>
        <taxon>Heunggongvirae</taxon>
        <taxon>Uroviricota</taxon>
        <taxon>Caudoviricetes</taxon>
        <taxon>Weiservirinae</taxon>
        <taxon>Anayavirus</taxon>
        <taxon>Anayavirus chris</taxon>
    </lineage>
</organism>
<dbReference type="GeneID" id="60324434"/>
<dbReference type="Proteomes" id="UP000501603">
    <property type="component" value="Segment"/>
</dbReference>
<dbReference type="RefSeq" id="YP_009952971.1">
    <property type="nucleotide sequence ID" value="NC_051617.1"/>
</dbReference>